<name>A0A345DQP2_9MOLU</name>
<evidence type="ECO:0000313" key="9">
    <source>
        <dbReference type="Proteomes" id="UP000253689"/>
    </source>
</evidence>
<gene>
    <name evidence="8" type="ORF">SDAV_001568</name>
</gene>
<dbReference type="REBASE" id="261321">
    <property type="entry name" value="M.SphP40ORF1568P"/>
</dbReference>
<dbReference type="Proteomes" id="UP000253689">
    <property type="component" value="Chromosome"/>
</dbReference>
<dbReference type="AlphaFoldDB" id="A0A345DQP2"/>
<comment type="similarity">
    <text evidence="5 6">Belongs to the class I-like SAM-binding methyltransferase superfamily. C5-methyltransferase family.</text>
</comment>
<evidence type="ECO:0000256" key="1">
    <source>
        <dbReference type="ARBA" id="ARBA00022603"/>
    </source>
</evidence>
<dbReference type="PROSITE" id="PS00094">
    <property type="entry name" value="C5_MTASE_1"/>
    <property type="match status" value="1"/>
</dbReference>
<dbReference type="SUPFAM" id="SSF53335">
    <property type="entry name" value="S-adenosyl-L-methionine-dependent methyltransferases"/>
    <property type="match status" value="1"/>
</dbReference>
<dbReference type="PRINTS" id="PR00105">
    <property type="entry name" value="C5METTRFRASE"/>
</dbReference>
<keyword evidence="2 5" id="KW-0808">Transferase</keyword>
<keyword evidence="4" id="KW-0680">Restriction system</keyword>
<evidence type="ECO:0000256" key="7">
    <source>
        <dbReference type="RuleBase" id="RU000417"/>
    </source>
</evidence>
<dbReference type="EMBL" id="CP031088">
    <property type="protein sequence ID" value="AXF96533.1"/>
    <property type="molecule type" value="Genomic_DNA"/>
</dbReference>
<keyword evidence="9" id="KW-1185">Reference proteome</keyword>
<keyword evidence="1 5" id="KW-0489">Methyltransferase</keyword>
<evidence type="ECO:0000313" key="8">
    <source>
        <dbReference type="EMBL" id="AXF96533.1"/>
    </source>
</evidence>
<dbReference type="GO" id="GO:0032259">
    <property type="term" value="P:methylation"/>
    <property type="evidence" value="ECO:0007669"/>
    <property type="project" value="UniProtKB-KW"/>
</dbReference>
<dbReference type="Gene3D" id="3.40.50.150">
    <property type="entry name" value="Vaccinia Virus protein VP39"/>
    <property type="match status" value="1"/>
</dbReference>
<sequence length="427" mass="50876">MKKIKFIDLFAGIGGFHKALQLVAEKNNYDIECVFVSEIDQEAIKTYSNNFLIDKEKIVNIHDLDETASQVPEHDFLFAGFPCQTFSNAGKKKGFLDEIRGTLFFDIVKILKNKRPKYILLENVKHLVNHDNGKTWEIIIKTLKDDLGYIIPKEPLILSPHEFGIPQERQRVFIPGILKEKTNIKDEYIVFDFTKLKNNNPLNNLKADEVRIYILNEFLEKKVDKKYFLSKENNKDKYLLTVFDAWDEFLKNVKKPKDRTLPVIWTYEFGKNYNLDGLSEWRKKYILDMREIYKTNKKFIDKWLIKYNVKNWKKREQKFEWQAGKDIINLKDSFIQLRQSGIRCKRPIKFPTLVAMVQIPIIYDEFNNAWRYLTPRETANLQSFPKNYKIYSEIEDNYNDFYSYKQFGNSVNISIVSFIQEYLLNNY</sequence>
<evidence type="ECO:0000256" key="5">
    <source>
        <dbReference type="PROSITE-ProRule" id="PRU01016"/>
    </source>
</evidence>
<dbReference type="KEGG" id="sphh:SDAV_001568"/>
<evidence type="ECO:0000256" key="6">
    <source>
        <dbReference type="RuleBase" id="RU000416"/>
    </source>
</evidence>
<accession>A0A345DQP2</accession>
<dbReference type="PANTHER" id="PTHR46098:SF1">
    <property type="entry name" value="TRNA (CYTOSINE(38)-C(5))-METHYLTRANSFERASE"/>
    <property type="match status" value="1"/>
</dbReference>
<dbReference type="InterPro" id="IPR050750">
    <property type="entry name" value="C5-MTase"/>
</dbReference>
<dbReference type="PANTHER" id="PTHR46098">
    <property type="entry name" value="TRNA (CYTOSINE(38)-C(5))-METHYLTRANSFERASE"/>
    <property type="match status" value="1"/>
</dbReference>
<dbReference type="InterPro" id="IPR001525">
    <property type="entry name" value="C5_MeTfrase"/>
</dbReference>
<evidence type="ECO:0000256" key="2">
    <source>
        <dbReference type="ARBA" id="ARBA00022679"/>
    </source>
</evidence>
<dbReference type="EC" id="2.1.1.37" evidence="7"/>
<feature type="active site" evidence="5">
    <location>
        <position position="83"/>
    </location>
</feature>
<proteinExistence type="inferred from homology"/>
<organism evidence="8 9">
    <name type="scientific">Spiroplasma phoeniceum P40</name>
    <dbReference type="NCBI Taxonomy" id="1276259"/>
    <lineage>
        <taxon>Bacteria</taxon>
        <taxon>Bacillati</taxon>
        <taxon>Mycoplasmatota</taxon>
        <taxon>Mollicutes</taxon>
        <taxon>Entomoplasmatales</taxon>
        <taxon>Spiroplasmataceae</taxon>
        <taxon>Spiroplasma</taxon>
    </lineage>
</organism>
<dbReference type="InterPro" id="IPR018117">
    <property type="entry name" value="C5_DNA_meth_AS"/>
</dbReference>
<reference evidence="9" key="1">
    <citation type="submission" date="2018-07" db="EMBL/GenBank/DDBJ databases">
        <title>Complete Genome Sequence of Spiroplasma phoeniceum.</title>
        <authorList>
            <person name="Davis R.E."/>
            <person name="Shao J.Y."/>
            <person name="Zhao Y."/>
            <person name="Silver A."/>
            <person name="Stump z."/>
            <person name="Gasparich G."/>
        </authorList>
    </citation>
    <scope>NUCLEOTIDE SEQUENCE [LARGE SCALE GENOMIC DNA]</scope>
    <source>
        <strain evidence="9">P40</strain>
    </source>
</reference>
<dbReference type="Gene3D" id="3.90.120.10">
    <property type="entry name" value="DNA Methylase, subunit A, domain 2"/>
    <property type="match status" value="1"/>
</dbReference>
<protein>
    <recommendedName>
        <fullName evidence="7">Cytosine-specific methyltransferase</fullName>
        <ecNumber evidence="7">2.1.1.37</ecNumber>
    </recommendedName>
</protein>
<dbReference type="Pfam" id="PF00145">
    <property type="entry name" value="DNA_methylase"/>
    <property type="match status" value="1"/>
</dbReference>
<dbReference type="RefSeq" id="WP_114565137.1">
    <property type="nucleotide sequence ID" value="NZ_CP031088.1"/>
</dbReference>
<dbReference type="NCBIfam" id="TIGR00675">
    <property type="entry name" value="dcm"/>
    <property type="match status" value="1"/>
</dbReference>
<comment type="catalytic activity">
    <reaction evidence="7">
        <text>a 2'-deoxycytidine in DNA + S-adenosyl-L-methionine = a 5-methyl-2'-deoxycytidine in DNA + S-adenosyl-L-homocysteine + H(+)</text>
        <dbReference type="Rhea" id="RHEA:13681"/>
        <dbReference type="Rhea" id="RHEA-COMP:11369"/>
        <dbReference type="Rhea" id="RHEA-COMP:11370"/>
        <dbReference type="ChEBI" id="CHEBI:15378"/>
        <dbReference type="ChEBI" id="CHEBI:57856"/>
        <dbReference type="ChEBI" id="CHEBI:59789"/>
        <dbReference type="ChEBI" id="CHEBI:85452"/>
        <dbReference type="ChEBI" id="CHEBI:85454"/>
        <dbReference type="EC" id="2.1.1.37"/>
    </reaction>
</comment>
<dbReference type="GO" id="GO:0009307">
    <property type="term" value="P:DNA restriction-modification system"/>
    <property type="evidence" value="ECO:0007669"/>
    <property type="project" value="UniProtKB-KW"/>
</dbReference>
<dbReference type="GO" id="GO:0003886">
    <property type="term" value="F:DNA (cytosine-5-)-methyltransferase activity"/>
    <property type="evidence" value="ECO:0007669"/>
    <property type="project" value="UniProtKB-EC"/>
</dbReference>
<dbReference type="PROSITE" id="PS51679">
    <property type="entry name" value="SAM_MT_C5"/>
    <property type="match status" value="1"/>
</dbReference>
<evidence type="ECO:0000256" key="4">
    <source>
        <dbReference type="ARBA" id="ARBA00022747"/>
    </source>
</evidence>
<evidence type="ECO:0000256" key="3">
    <source>
        <dbReference type="ARBA" id="ARBA00022691"/>
    </source>
</evidence>
<dbReference type="InterPro" id="IPR029063">
    <property type="entry name" value="SAM-dependent_MTases_sf"/>
</dbReference>
<keyword evidence="3 5" id="KW-0949">S-adenosyl-L-methionine</keyword>